<evidence type="ECO:0000313" key="2">
    <source>
        <dbReference type="EMBL" id="CAD8351536.1"/>
    </source>
</evidence>
<feature type="region of interest" description="Disordered" evidence="1">
    <location>
        <begin position="53"/>
        <end position="77"/>
    </location>
</feature>
<dbReference type="AlphaFoldDB" id="A0A7S0A312"/>
<reference evidence="2" key="1">
    <citation type="submission" date="2021-01" db="EMBL/GenBank/DDBJ databases">
        <authorList>
            <person name="Corre E."/>
            <person name="Pelletier E."/>
            <person name="Niang G."/>
            <person name="Scheremetjew M."/>
            <person name="Finn R."/>
            <person name="Kale V."/>
            <person name="Holt S."/>
            <person name="Cochrane G."/>
            <person name="Meng A."/>
            <person name="Brown T."/>
            <person name="Cohen L."/>
        </authorList>
    </citation>
    <scope>NUCLEOTIDE SEQUENCE</scope>
    <source>
        <strain evidence="2">Pbaha01</strain>
    </source>
</reference>
<protein>
    <submittedName>
        <fullName evidence="2">Uncharacterized protein</fullName>
    </submittedName>
</protein>
<proteinExistence type="predicted"/>
<feature type="compositionally biased region" description="Low complexity" evidence="1">
    <location>
        <begin position="59"/>
        <end position="72"/>
    </location>
</feature>
<gene>
    <name evidence="2" type="ORF">PBAH0796_LOCUS6903</name>
</gene>
<sequence>MDASPSRGDSSTSSRTCDREVPWWGRHHAVLKNTFFNVDPPLAERPEAWVLERGHHSDPLPSSSCSVSGNESGTTSSTLDKLDHILFGSEYEESSKETSRKNIAVSSANVPGHVNAEDASTADAGEGTGRAGTGKRPSKEKRERYRLMVDRLEHLIEDQPETDIRSIALPESVVGNDWLKKKLIQRLEKYQAAVRQKGCSRAAASNSHTWPRAAGHGGGHQAHSKMSL</sequence>
<evidence type="ECO:0000256" key="1">
    <source>
        <dbReference type="SAM" id="MobiDB-lite"/>
    </source>
</evidence>
<accession>A0A7S0A312</accession>
<dbReference type="EMBL" id="HBEG01011535">
    <property type="protein sequence ID" value="CAD8351536.1"/>
    <property type="molecule type" value="Transcribed_RNA"/>
</dbReference>
<organism evidence="2">
    <name type="scientific">Pyrodinium bahamense</name>
    <dbReference type="NCBI Taxonomy" id="73915"/>
    <lineage>
        <taxon>Eukaryota</taxon>
        <taxon>Sar</taxon>
        <taxon>Alveolata</taxon>
        <taxon>Dinophyceae</taxon>
        <taxon>Gonyaulacales</taxon>
        <taxon>Pyrocystaceae</taxon>
        <taxon>Pyrodinium</taxon>
    </lineage>
</organism>
<feature type="region of interest" description="Disordered" evidence="1">
    <location>
        <begin position="203"/>
        <end position="228"/>
    </location>
</feature>
<name>A0A7S0A312_9DINO</name>
<feature type="region of interest" description="Disordered" evidence="1">
    <location>
        <begin position="110"/>
        <end position="142"/>
    </location>
</feature>